<name>A7TK02_VANPO</name>
<feature type="region of interest" description="Disordered" evidence="1">
    <location>
        <begin position="76"/>
        <end position="104"/>
    </location>
</feature>
<feature type="non-terminal residue" evidence="2">
    <location>
        <position position="1"/>
    </location>
</feature>
<dbReference type="Proteomes" id="UP000000267">
    <property type="component" value="Unassembled WGS sequence"/>
</dbReference>
<dbReference type="OrthoDB" id="4035955at2759"/>
<dbReference type="EMBL" id="DS480404">
    <property type="protein sequence ID" value="EDO17464.1"/>
    <property type="molecule type" value="Genomic_DNA"/>
</dbReference>
<dbReference type="InParanoid" id="A7TK02"/>
<dbReference type="STRING" id="436907.A7TK02"/>
<dbReference type="AlphaFoldDB" id="A7TK02"/>
<proteinExistence type="predicted"/>
<dbReference type="HOGENOM" id="CLU_1274979_0_0_1"/>
<organism evidence="3">
    <name type="scientific">Vanderwaltozyma polyspora (strain ATCC 22028 / DSM 70294 / BCRC 21397 / CBS 2163 / NBRC 10782 / NRRL Y-8283 / UCD 57-17)</name>
    <name type="common">Kluyveromyces polysporus</name>
    <dbReference type="NCBI Taxonomy" id="436907"/>
    <lineage>
        <taxon>Eukaryota</taxon>
        <taxon>Fungi</taxon>
        <taxon>Dikarya</taxon>
        <taxon>Ascomycota</taxon>
        <taxon>Saccharomycotina</taxon>
        <taxon>Saccharomycetes</taxon>
        <taxon>Saccharomycetales</taxon>
        <taxon>Saccharomycetaceae</taxon>
        <taxon>Vanderwaltozyma</taxon>
    </lineage>
</organism>
<feature type="compositionally biased region" description="Basic residues" evidence="1">
    <location>
        <begin position="84"/>
        <end position="103"/>
    </location>
</feature>
<evidence type="ECO:0000256" key="1">
    <source>
        <dbReference type="SAM" id="MobiDB-lite"/>
    </source>
</evidence>
<dbReference type="PhylomeDB" id="A7TK02"/>
<gene>
    <name evidence="2" type="ORF">Kpol_1037p61</name>
</gene>
<evidence type="ECO:0000313" key="3">
    <source>
        <dbReference type="Proteomes" id="UP000000267"/>
    </source>
</evidence>
<dbReference type="GeneID" id="5545685"/>
<reference evidence="2 3" key="1">
    <citation type="journal article" date="2007" name="Proc. Natl. Acad. Sci. U.S.A.">
        <title>Independent sorting-out of thousands of duplicated gene pairs in two yeast species descended from a whole-genome duplication.</title>
        <authorList>
            <person name="Scannell D.R."/>
            <person name="Frank A.C."/>
            <person name="Conant G.C."/>
            <person name="Byrne K.P."/>
            <person name="Woolfit M."/>
            <person name="Wolfe K.H."/>
        </authorList>
    </citation>
    <scope>NUCLEOTIDE SEQUENCE [LARGE SCALE GENOMIC DNA]</scope>
    <source>
        <strain evidence="3">ATCC 22028 / DSM 70294 / BCRC 21397 / CBS 2163 / NBRC 10782 / NRRL Y-8283 / UCD 57-17</strain>
    </source>
</reference>
<evidence type="ECO:0000313" key="2">
    <source>
        <dbReference type="EMBL" id="EDO17464.1"/>
    </source>
</evidence>
<accession>A7TK02</accession>
<sequence length="217" mass="25876">ILRKVDDGTLNQQKLLELLNKTKKNDGFANFTFKSRGFYEKPSEHESELEEELNPQNSLVKFNKQSYLFVYQKTSPDKLDHSDKRHKHKSHPHNRCSHHKTNNGKRYSLKECQRRKPKSILKAKENESEIEESKRAIKCDNIDVESFMKYFEKIESQKYIDERKLSKIREQQLSNYYSDRFFPALNKESSNDLKEYIKSKRATEVNIGRTLDKHKTE</sequence>
<dbReference type="RefSeq" id="XP_001645322.1">
    <property type="nucleotide sequence ID" value="XM_001645272.1"/>
</dbReference>
<protein>
    <submittedName>
        <fullName evidence="2">Uncharacterized protein</fullName>
    </submittedName>
</protein>
<dbReference type="KEGG" id="vpo:Kpol_1037p61"/>
<keyword evidence="3" id="KW-1185">Reference proteome</keyword>